<sequence length="109" mass="12954">MRLEACPHCGKFGTLHRSRSRNFYERVVKFFLPYKIYRCSECGWRGFRYIGWTEKLFGSGTPARRKVAKWKIYSFVFVIFVLLILTFLYFEKIGTSLAPIVKEILQRGQ</sequence>
<protein>
    <submittedName>
        <fullName evidence="2">Uncharacterized protein</fullName>
    </submittedName>
</protein>
<dbReference type="EMBL" id="CZVW01000002">
    <property type="protein sequence ID" value="CUS96843.1"/>
    <property type="molecule type" value="Genomic_DNA"/>
</dbReference>
<keyword evidence="1" id="KW-0472">Membrane</keyword>
<proteinExistence type="predicted"/>
<keyword evidence="3" id="KW-1185">Reference proteome</keyword>
<dbReference type="AlphaFoldDB" id="A0A0N7MVU8"/>
<name>A0A0N7MVU8_9BACT</name>
<gene>
    <name evidence="2" type="ORF">JGI23_00189</name>
</gene>
<reference evidence="3" key="1">
    <citation type="submission" date="2015-11" db="EMBL/GenBank/DDBJ databases">
        <authorList>
            <person name="Varghese N."/>
        </authorList>
    </citation>
    <scope>NUCLEOTIDE SEQUENCE [LARGE SCALE GENOMIC DNA]</scope>
    <source>
        <strain evidence="3">JGI-23</strain>
    </source>
</reference>
<organism evidence="2 3">
    <name type="scientific">Candidatus Chryseopegocella kryptomonas</name>
    <dbReference type="NCBI Taxonomy" id="1633643"/>
    <lineage>
        <taxon>Bacteria</taxon>
        <taxon>Pseudomonadati</taxon>
        <taxon>Candidatus Kryptoniota</taxon>
        <taxon>Candidatus Chryseopegocella</taxon>
    </lineage>
</organism>
<dbReference type="OrthoDB" id="9809641at2"/>
<dbReference type="RefSeq" id="WP_092347059.1">
    <property type="nucleotide sequence ID" value="NZ_CZVW01000002.1"/>
</dbReference>
<accession>A0A0N7MVU8</accession>
<keyword evidence="1" id="KW-0812">Transmembrane</keyword>
<dbReference type="Proteomes" id="UP000199197">
    <property type="component" value="Unassembled WGS sequence"/>
</dbReference>
<evidence type="ECO:0000256" key="1">
    <source>
        <dbReference type="SAM" id="Phobius"/>
    </source>
</evidence>
<keyword evidence="1" id="KW-1133">Transmembrane helix</keyword>
<evidence type="ECO:0000313" key="3">
    <source>
        <dbReference type="Proteomes" id="UP000199197"/>
    </source>
</evidence>
<feature type="transmembrane region" description="Helical" evidence="1">
    <location>
        <begin position="72"/>
        <end position="90"/>
    </location>
</feature>
<evidence type="ECO:0000313" key="2">
    <source>
        <dbReference type="EMBL" id="CUS96843.1"/>
    </source>
</evidence>